<comment type="caution">
    <text evidence="4">The sequence shown here is derived from an EMBL/GenBank/DDBJ whole genome shotgun (WGS) entry which is preliminary data.</text>
</comment>
<feature type="domain" description="HTH tetR-type" evidence="3">
    <location>
        <begin position="45"/>
        <end position="105"/>
    </location>
</feature>
<protein>
    <submittedName>
        <fullName evidence="4">TetR/AcrR family transcriptional regulator</fullName>
    </submittedName>
</protein>
<evidence type="ECO:0000256" key="2">
    <source>
        <dbReference type="PROSITE-ProRule" id="PRU00335"/>
    </source>
</evidence>
<evidence type="ECO:0000259" key="3">
    <source>
        <dbReference type="PROSITE" id="PS50977"/>
    </source>
</evidence>
<dbReference type="AlphaFoldDB" id="A0A7V4U191"/>
<feature type="DNA-binding region" description="H-T-H motif" evidence="2">
    <location>
        <begin position="68"/>
        <end position="87"/>
    </location>
</feature>
<dbReference type="Pfam" id="PF08359">
    <property type="entry name" value="TetR_C_4"/>
    <property type="match status" value="1"/>
</dbReference>
<dbReference type="PANTHER" id="PTHR43479">
    <property type="entry name" value="ACREF/ENVCD OPERON REPRESSOR-RELATED"/>
    <property type="match status" value="1"/>
</dbReference>
<dbReference type="Pfam" id="PF00440">
    <property type="entry name" value="TetR_N"/>
    <property type="match status" value="1"/>
</dbReference>
<dbReference type="Proteomes" id="UP000885779">
    <property type="component" value="Unassembled WGS sequence"/>
</dbReference>
<organism evidence="4">
    <name type="scientific">Caldithrix abyssi</name>
    <dbReference type="NCBI Taxonomy" id="187145"/>
    <lineage>
        <taxon>Bacteria</taxon>
        <taxon>Pseudomonadati</taxon>
        <taxon>Calditrichota</taxon>
        <taxon>Calditrichia</taxon>
        <taxon>Calditrichales</taxon>
        <taxon>Calditrichaceae</taxon>
        <taxon>Caldithrix</taxon>
    </lineage>
</organism>
<dbReference type="Gene3D" id="1.10.10.60">
    <property type="entry name" value="Homeodomain-like"/>
    <property type="match status" value="1"/>
</dbReference>
<dbReference type="InterPro" id="IPR050624">
    <property type="entry name" value="HTH-type_Tx_Regulator"/>
</dbReference>
<reference evidence="4" key="1">
    <citation type="journal article" date="2020" name="mSystems">
        <title>Genome- and Community-Level Interaction Insights into Carbon Utilization and Element Cycling Functions of Hydrothermarchaeota in Hydrothermal Sediment.</title>
        <authorList>
            <person name="Zhou Z."/>
            <person name="Liu Y."/>
            <person name="Xu W."/>
            <person name="Pan J."/>
            <person name="Luo Z.H."/>
            <person name="Li M."/>
        </authorList>
    </citation>
    <scope>NUCLEOTIDE SEQUENCE [LARGE SCALE GENOMIC DNA]</scope>
    <source>
        <strain evidence="4">HyVt-577</strain>
    </source>
</reference>
<dbReference type="SUPFAM" id="SSF48498">
    <property type="entry name" value="Tetracyclin repressor-like, C-terminal domain"/>
    <property type="match status" value="1"/>
</dbReference>
<dbReference type="GO" id="GO:0003677">
    <property type="term" value="F:DNA binding"/>
    <property type="evidence" value="ECO:0007669"/>
    <property type="project" value="UniProtKB-UniRule"/>
</dbReference>
<dbReference type="InterPro" id="IPR001647">
    <property type="entry name" value="HTH_TetR"/>
</dbReference>
<evidence type="ECO:0000313" key="4">
    <source>
        <dbReference type="EMBL" id="HGY56136.1"/>
    </source>
</evidence>
<accession>A0A7V4U191</accession>
<dbReference type="PRINTS" id="PR00455">
    <property type="entry name" value="HTHTETR"/>
</dbReference>
<keyword evidence="1 2" id="KW-0238">DNA-binding</keyword>
<gene>
    <name evidence="4" type="ORF">ENK44_10560</name>
</gene>
<dbReference type="EMBL" id="DRQG01000098">
    <property type="protein sequence ID" value="HGY56136.1"/>
    <property type="molecule type" value="Genomic_DNA"/>
</dbReference>
<dbReference type="Gene3D" id="1.10.357.10">
    <property type="entry name" value="Tetracycline Repressor, domain 2"/>
    <property type="match status" value="1"/>
</dbReference>
<dbReference type="PROSITE" id="PS50977">
    <property type="entry name" value="HTH_TETR_2"/>
    <property type="match status" value="1"/>
</dbReference>
<evidence type="ECO:0000256" key="1">
    <source>
        <dbReference type="ARBA" id="ARBA00023125"/>
    </source>
</evidence>
<proteinExistence type="predicted"/>
<name>A0A7V4U191_CALAY</name>
<sequence>MNHIRKPQITLIFSNFRFEKGINFFILNERSFIMYIDKEEMKQKNSKREAIIEAAVKVFAKKGFYNAKVNDVAKAAGVADGTIYLYFKNKDDLLINLFEDKMDHILNRFAAGLQNIHDPIEKLKTFIHVYFTLIEEDQQLAEVFQVELRQSAKFLKDYHNQKFLDYLNIIAGIVDEGKREGFFRPTLHTDIIKLMIFGAIDEVARQWILGADDKYSLEQASQELSRTIVDGLLAS</sequence>
<dbReference type="SUPFAM" id="SSF46689">
    <property type="entry name" value="Homeodomain-like"/>
    <property type="match status" value="1"/>
</dbReference>
<dbReference type="InterPro" id="IPR036271">
    <property type="entry name" value="Tet_transcr_reg_TetR-rel_C_sf"/>
</dbReference>
<dbReference type="InterPro" id="IPR009057">
    <property type="entry name" value="Homeodomain-like_sf"/>
</dbReference>
<dbReference type="InterPro" id="IPR013570">
    <property type="entry name" value="Tscrpt_reg_YsiA_C"/>
</dbReference>
<dbReference type="PANTHER" id="PTHR43479:SF11">
    <property type="entry name" value="ACREF_ENVCD OPERON REPRESSOR-RELATED"/>
    <property type="match status" value="1"/>
</dbReference>